<gene>
    <name evidence="1" type="ORF">GARC_4964</name>
</gene>
<reference evidence="1 2" key="1">
    <citation type="journal article" date="2017" name="Antonie Van Leeuwenhoek">
        <title>Rhizobium rhizosphaerae sp. nov., a novel species isolated from rice rhizosphere.</title>
        <authorList>
            <person name="Zhao J.J."/>
            <person name="Zhang J."/>
            <person name="Zhang R.J."/>
            <person name="Zhang C.W."/>
            <person name="Yin H.Q."/>
            <person name="Zhang X.X."/>
        </authorList>
    </citation>
    <scope>NUCLEOTIDE SEQUENCE [LARGE SCALE GENOMIC DNA]</scope>
    <source>
        <strain evidence="1 2">BSs20135</strain>
    </source>
</reference>
<organism evidence="1 2">
    <name type="scientific">Paraglaciecola arctica BSs20135</name>
    <dbReference type="NCBI Taxonomy" id="493475"/>
    <lineage>
        <taxon>Bacteria</taxon>
        <taxon>Pseudomonadati</taxon>
        <taxon>Pseudomonadota</taxon>
        <taxon>Gammaproteobacteria</taxon>
        <taxon>Alteromonadales</taxon>
        <taxon>Alteromonadaceae</taxon>
        <taxon>Paraglaciecola</taxon>
    </lineage>
</organism>
<dbReference type="Proteomes" id="UP000006327">
    <property type="component" value="Unassembled WGS sequence"/>
</dbReference>
<evidence type="ECO:0000313" key="1">
    <source>
        <dbReference type="EMBL" id="GAC21899.1"/>
    </source>
</evidence>
<sequence>MLNALLNSPDKWRALSREKVKSMRLAYFNIKTINYMDSHVSAKTVFG</sequence>
<comment type="caution">
    <text evidence="1">The sequence shown here is derived from an EMBL/GenBank/DDBJ whole genome shotgun (WGS) entry which is preliminary data.</text>
</comment>
<dbReference type="EMBL" id="BAEO01000065">
    <property type="protein sequence ID" value="GAC21899.1"/>
    <property type="molecule type" value="Genomic_DNA"/>
</dbReference>
<name>K6XMM9_9ALTE</name>
<evidence type="ECO:0000313" key="2">
    <source>
        <dbReference type="Proteomes" id="UP000006327"/>
    </source>
</evidence>
<keyword evidence="2" id="KW-1185">Reference proteome</keyword>
<protein>
    <submittedName>
        <fullName evidence="1">Uncharacterized protein</fullName>
    </submittedName>
</protein>
<dbReference type="AlphaFoldDB" id="K6XMM9"/>
<accession>K6XMM9</accession>
<proteinExistence type="predicted"/>